<name>A0A1I8HRV8_9PLAT</name>
<dbReference type="PANTHER" id="PTHR42690:SF1">
    <property type="entry name" value="THREONINE SYNTHASE-LIKE 2"/>
    <property type="match status" value="1"/>
</dbReference>
<dbReference type="InterPro" id="IPR037158">
    <property type="entry name" value="Thr_synth_N_sf"/>
</dbReference>
<dbReference type="Gene3D" id="3.40.50.1100">
    <property type="match status" value="2"/>
</dbReference>
<dbReference type="Proteomes" id="UP000095280">
    <property type="component" value="Unplaced"/>
</dbReference>
<dbReference type="Pfam" id="PF14821">
    <property type="entry name" value="Thr_synth_N"/>
    <property type="match status" value="1"/>
</dbReference>
<protein>
    <submittedName>
        <fullName evidence="2">Thr_synth_N domain-containing protein</fullName>
    </submittedName>
</protein>
<sequence length="504" mass="54324">MRYESTGGEVSGLTFEQALFTLYASDGGLLMPESVPQLKKLELETLARLSYLKLCIRIARYFIDPAEIATDELSVVLTEAYKTLDLNLQSPRIHQLADSVSVLEMFHAPTLCFKDYAMCFTTALMNHFLKKRQAKCVSLVATSGDTGGSAIRAVESLGSSSRLGLVVLLPVGRVSAYQRVAMTTSQCDRVRVASVTMDSDQLDDVIRTATLQRQRRTADGDQCDGTLLCTQNSANWGRVLFQIPAYFYAYFSATRCIGQQVQFFVPTGGCGNLTAACLARAMGLPIATCAANNQNAAAHQLISEGRFLPRPSVCTTSVAMDIANPYNIPRLLSLLAGSRSRAAELSRRFDSKQPVELTEQERAKLANLGVSSFVATDADCQATVVKAHSELGYLACPHTACALLPALEPSSTDADKVADSTGANSGANLAPPRVVFATAHPAKFADLYRARGLPTAPAEPAAEALERLSRLPERCLSWESDSIDDCVAKLHGLIDHLLAQSLSA</sequence>
<dbReference type="SUPFAM" id="SSF53686">
    <property type="entry name" value="Tryptophan synthase beta subunit-like PLP-dependent enzymes"/>
    <property type="match status" value="1"/>
</dbReference>
<reference evidence="2" key="1">
    <citation type="submission" date="2016-11" db="UniProtKB">
        <authorList>
            <consortium name="WormBaseParasite"/>
        </authorList>
    </citation>
    <scope>IDENTIFICATION</scope>
</reference>
<dbReference type="InterPro" id="IPR029144">
    <property type="entry name" value="Thr_synth_N"/>
</dbReference>
<proteinExistence type="predicted"/>
<dbReference type="OrthoDB" id="5203861at2759"/>
<dbReference type="PANTHER" id="PTHR42690">
    <property type="entry name" value="THREONINE SYNTHASE FAMILY MEMBER"/>
    <property type="match status" value="1"/>
</dbReference>
<dbReference type="WBParaSite" id="maker-uti_cns_0007567-snap-gene-0.5-mRNA-1">
    <property type="protein sequence ID" value="maker-uti_cns_0007567-snap-gene-0.5-mRNA-1"/>
    <property type="gene ID" value="maker-uti_cns_0007567-snap-gene-0.5"/>
</dbReference>
<dbReference type="GO" id="GO:0009071">
    <property type="term" value="P:serine family amino acid catabolic process"/>
    <property type="evidence" value="ECO:0007669"/>
    <property type="project" value="TreeGrafter"/>
</dbReference>
<evidence type="ECO:0000313" key="1">
    <source>
        <dbReference type="Proteomes" id="UP000095280"/>
    </source>
</evidence>
<accession>A0A1I8HRV8</accession>
<evidence type="ECO:0000313" key="2">
    <source>
        <dbReference type="WBParaSite" id="maker-uti_cns_0007567-snap-gene-0.5-mRNA-1"/>
    </source>
</evidence>
<dbReference type="GO" id="GO:0046360">
    <property type="term" value="P:2-oxobutyrate biosynthetic process"/>
    <property type="evidence" value="ECO:0007669"/>
    <property type="project" value="TreeGrafter"/>
</dbReference>
<keyword evidence="1" id="KW-1185">Reference proteome</keyword>
<organism evidence="1 2">
    <name type="scientific">Macrostomum lignano</name>
    <dbReference type="NCBI Taxonomy" id="282301"/>
    <lineage>
        <taxon>Eukaryota</taxon>
        <taxon>Metazoa</taxon>
        <taxon>Spiralia</taxon>
        <taxon>Lophotrochozoa</taxon>
        <taxon>Platyhelminthes</taxon>
        <taxon>Rhabditophora</taxon>
        <taxon>Macrostomorpha</taxon>
        <taxon>Macrostomida</taxon>
        <taxon>Macrostomidae</taxon>
        <taxon>Macrostomum</taxon>
    </lineage>
</organism>
<dbReference type="GO" id="GO:0030170">
    <property type="term" value="F:pyridoxal phosphate binding"/>
    <property type="evidence" value="ECO:0007669"/>
    <property type="project" value="TreeGrafter"/>
</dbReference>
<dbReference type="AlphaFoldDB" id="A0A1I8HRV8"/>
<dbReference type="InterPro" id="IPR051166">
    <property type="entry name" value="Threonine_Synthase"/>
</dbReference>
<dbReference type="InterPro" id="IPR036052">
    <property type="entry name" value="TrpB-like_PALP_sf"/>
</dbReference>
<dbReference type="STRING" id="282301.A0A1I8HRV8"/>
<dbReference type="Gene3D" id="3.90.1380.10">
    <property type="entry name" value="Threonine synthase, N-terminal domain"/>
    <property type="match status" value="1"/>
</dbReference>